<evidence type="ECO:0000313" key="1">
    <source>
        <dbReference type="EMBL" id="AEH08837.1"/>
    </source>
</evidence>
<dbReference type="AlphaFoldDB" id="F8B194"/>
<name>F8B194_9ACTN</name>
<dbReference type="EMBL" id="CP002801">
    <property type="protein sequence ID" value="AEH08837.1"/>
    <property type="molecule type" value="Genomic_DNA"/>
</dbReference>
<dbReference type="HOGENOM" id="CLU_2699316_0_0_11"/>
<sequence length="73" mass="8192">MLMDVHGRRQLRELHRWTFADVGRRTIDDLIIRRSIPGFGLHTVAAVDRLPIILTSGMCPICATATDTSLMTT</sequence>
<accession>F8B194</accession>
<evidence type="ECO:0000313" key="2">
    <source>
        <dbReference type="Proteomes" id="UP000001549"/>
    </source>
</evidence>
<gene>
    <name evidence="1" type="ordered locus">FsymDg_1361</name>
</gene>
<protein>
    <submittedName>
        <fullName evidence="1">Uncharacterized protein</fullName>
    </submittedName>
</protein>
<dbReference type="KEGG" id="fsy:FsymDg_1361"/>
<organism evidence="1 2">
    <name type="scientific">Candidatus Protofrankia datiscae</name>
    <dbReference type="NCBI Taxonomy" id="2716812"/>
    <lineage>
        <taxon>Bacteria</taxon>
        <taxon>Bacillati</taxon>
        <taxon>Actinomycetota</taxon>
        <taxon>Actinomycetes</taxon>
        <taxon>Frankiales</taxon>
        <taxon>Frankiaceae</taxon>
        <taxon>Protofrankia</taxon>
    </lineage>
</organism>
<keyword evidence="2" id="KW-1185">Reference proteome</keyword>
<dbReference type="Proteomes" id="UP000001549">
    <property type="component" value="Chromosome"/>
</dbReference>
<reference evidence="1 2" key="1">
    <citation type="submission" date="2011-05" db="EMBL/GenBank/DDBJ databases">
        <title>Complete sequence of chromosome of Frankia symbiont of Datisca glomerata.</title>
        <authorList>
            <consortium name="US DOE Joint Genome Institute"/>
            <person name="Lucas S."/>
            <person name="Han J."/>
            <person name="Lapidus A."/>
            <person name="Cheng J.-F."/>
            <person name="Goodwin L."/>
            <person name="Pitluck S."/>
            <person name="Peters L."/>
            <person name="Mikhailova N."/>
            <person name="Chertkov O."/>
            <person name="Teshima H."/>
            <person name="Han C."/>
            <person name="Tapia R."/>
            <person name="Land M."/>
            <person name="Hauser L."/>
            <person name="Kyrpides N."/>
            <person name="Ivanova N."/>
            <person name="Pagani I."/>
            <person name="Berry A."/>
            <person name="Pawlowski K."/>
            <person name="Persson T."/>
            <person name="Vanden Heuvel B."/>
            <person name="Benson D."/>
            <person name="Woyke T."/>
        </authorList>
    </citation>
    <scope>NUCLEOTIDE SEQUENCE [LARGE SCALE GENOMIC DNA]</scope>
    <source>
        <strain evidence="2">4085684</strain>
    </source>
</reference>
<proteinExistence type="predicted"/>